<dbReference type="InterPro" id="IPR019159">
    <property type="entry name" value="CCDC93_CC"/>
</dbReference>
<evidence type="ECO:0000259" key="4">
    <source>
        <dbReference type="Pfam" id="PF09762"/>
    </source>
</evidence>
<evidence type="ECO:0000313" key="7">
    <source>
        <dbReference type="Proteomes" id="UP000516437"/>
    </source>
</evidence>
<feature type="coiled-coil region" evidence="3">
    <location>
        <begin position="66"/>
        <end position="93"/>
    </location>
</feature>
<sequence>MIGCPCPLEASQIETLDCEAVLPVVQWLVDRVRVLQDDRRDYEDQRRLNVMNELRLLLERIDKGGANIAVQKLRSLMQSLKNLEMQESEFQSNCNVKTSRLQADVIELEGNIANGCDSKILSDSLDRSFMESLEELNSTKKELAGRCKAVLAVKRQLDDIPSQSELIQYERRFSELYVHIQEKHRQTQKYYGTYNALLEIKELMLKETSLLNSLSSQFRDAITSDAGRMKLINSMEGIVKSSQQKQEKVQLGLLEEQKVSDALKQQYVAAVAEQRHCYTLLKAFREECAENEELRSQSSI</sequence>
<dbReference type="Proteomes" id="UP000516437">
    <property type="component" value="Chromosome 8"/>
</dbReference>
<dbReference type="EMBL" id="RXIC02000026">
    <property type="protein sequence ID" value="KAB1204543.1"/>
    <property type="molecule type" value="Genomic_DNA"/>
</dbReference>
<dbReference type="InterPro" id="IPR039116">
    <property type="entry name" value="CCDC93"/>
</dbReference>
<evidence type="ECO:0000256" key="1">
    <source>
        <dbReference type="ARBA" id="ARBA00007219"/>
    </source>
</evidence>
<dbReference type="PANTHER" id="PTHR16441">
    <property type="entry name" value="FIDIPIDINE"/>
    <property type="match status" value="1"/>
</dbReference>
<organism evidence="6 7">
    <name type="scientific">Morella rubra</name>
    <name type="common">Chinese bayberry</name>
    <dbReference type="NCBI Taxonomy" id="262757"/>
    <lineage>
        <taxon>Eukaryota</taxon>
        <taxon>Viridiplantae</taxon>
        <taxon>Streptophyta</taxon>
        <taxon>Embryophyta</taxon>
        <taxon>Tracheophyta</taxon>
        <taxon>Spermatophyta</taxon>
        <taxon>Magnoliopsida</taxon>
        <taxon>eudicotyledons</taxon>
        <taxon>Gunneridae</taxon>
        <taxon>Pentapetalae</taxon>
        <taxon>rosids</taxon>
        <taxon>fabids</taxon>
        <taxon>Fagales</taxon>
        <taxon>Myricaceae</taxon>
        <taxon>Morella</taxon>
    </lineage>
</organism>
<evidence type="ECO:0000256" key="3">
    <source>
        <dbReference type="SAM" id="Coils"/>
    </source>
</evidence>
<gene>
    <name evidence="6" type="ORF">CJ030_MR8G021805</name>
</gene>
<keyword evidence="7" id="KW-1185">Reference proteome</keyword>
<dbReference type="PANTHER" id="PTHR16441:SF0">
    <property type="entry name" value="COILED-COIL DOMAIN-CONTAINING PROTEIN 93"/>
    <property type="match status" value="1"/>
</dbReference>
<dbReference type="OrthoDB" id="16092at2759"/>
<comment type="similarity">
    <text evidence="1">Belongs to the CCDC93 family.</text>
</comment>
<dbReference type="Pfam" id="PF09762">
    <property type="entry name" value="CCDC93_CC"/>
    <property type="match status" value="1"/>
</dbReference>
<dbReference type="InterPro" id="IPR048747">
    <property type="entry name" value="CCDC93_N"/>
</dbReference>
<protein>
    <submittedName>
        <fullName evidence="6">Coiled-coil domain-containing protein 93</fullName>
    </submittedName>
</protein>
<reference evidence="6 7" key="1">
    <citation type="journal article" date="2019" name="Plant Biotechnol. J.">
        <title>The red bayberry genome and genetic basis of sex determination.</title>
        <authorList>
            <person name="Jia H.M."/>
            <person name="Jia H.J."/>
            <person name="Cai Q.L."/>
            <person name="Wang Y."/>
            <person name="Zhao H.B."/>
            <person name="Yang W.F."/>
            <person name="Wang G.Y."/>
            <person name="Li Y.H."/>
            <person name="Zhan D.L."/>
            <person name="Shen Y.T."/>
            <person name="Niu Q.F."/>
            <person name="Chang L."/>
            <person name="Qiu J."/>
            <person name="Zhao L."/>
            <person name="Xie H.B."/>
            <person name="Fu W.Y."/>
            <person name="Jin J."/>
            <person name="Li X.W."/>
            <person name="Jiao Y."/>
            <person name="Zhou C.C."/>
            <person name="Tu T."/>
            <person name="Chai C.Y."/>
            <person name="Gao J.L."/>
            <person name="Fan L.J."/>
            <person name="van de Weg E."/>
            <person name="Wang J.Y."/>
            <person name="Gao Z.S."/>
        </authorList>
    </citation>
    <scope>NUCLEOTIDE SEQUENCE [LARGE SCALE GENOMIC DNA]</scope>
    <source>
        <tissue evidence="6">Leaves</tissue>
    </source>
</reference>
<comment type="caution">
    <text evidence="6">The sequence shown here is derived from an EMBL/GenBank/DDBJ whole genome shotgun (WGS) entry which is preliminary data.</text>
</comment>
<evidence type="ECO:0000259" key="5">
    <source>
        <dbReference type="Pfam" id="PF21673"/>
    </source>
</evidence>
<accession>A0A6A1UW62</accession>
<evidence type="ECO:0000313" key="6">
    <source>
        <dbReference type="EMBL" id="KAB1204543.1"/>
    </source>
</evidence>
<evidence type="ECO:0000256" key="2">
    <source>
        <dbReference type="ARBA" id="ARBA00023054"/>
    </source>
</evidence>
<proteinExistence type="inferred from homology"/>
<dbReference type="AlphaFoldDB" id="A0A6A1UW62"/>
<feature type="domain" description="CCDC93 N-terminal" evidence="5">
    <location>
        <begin position="2"/>
        <end position="33"/>
    </location>
</feature>
<name>A0A6A1UW62_9ROSI</name>
<feature type="domain" description="CCDC93 coiled-coil" evidence="4">
    <location>
        <begin position="46"/>
        <end position="297"/>
    </location>
</feature>
<keyword evidence="2 3" id="KW-0175">Coiled coil</keyword>
<dbReference type="Pfam" id="PF21673">
    <property type="entry name" value="CCDC93_N"/>
    <property type="match status" value="1"/>
</dbReference>
<dbReference type="GO" id="GO:0006893">
    <property type="term" value="P:Golgi to plasma membrane transport"/>
    <property type="evidence" value="ECO:0007669"/>
    <property type="project" value="TreeGrafter"/>
</dbReference>